<sequence>MPPRRTRTYKDTPATRELDARIARRDEIERQLAEAEAAVWEQVVVAAREPDSNITISELGRRVGYSREHVSGIVSEANKRDGWVKPARPAHG</sequence>
<name>A0A919JCF4_9ACTN</name>
<comment type="caution">
    <text evidence="1">The sequence shown here is derived from an EMBL/GenBank/DDBJ whole genome shotgun (WGS) entry which is preliminary data.</text>
</comment>
<evidence type="ECO:0000313" key="2">
    <source>
        <dbReference type="Proteomes" id="UP000598174"/>
    </source>
</evidence>
<accession>A0A919JCF4</accession>
<organism evidence="1 2">
    <name type="scientific">Paractinoplanes ferrugineus</name>
    <dbReference type="NCBI Taxonomy" id="113564"/>
    <lineage>
        <taxon>Bacteria</taxon>
        <taxon>Bacillati</taxon>
        <taxon>Actinomycetota</taxon>
        <taxon>Actinomycetes</taxon>
        <taxon>Micromonosporales</taxon>
        <taxon>Micromonosporaceae</taxon>
        <taxon>Paractinoplanes</taxon>
    </lineage>
</organism>
<proteinExistence type="predicted"/>
<dbReference type="Proteomes" id="UP000598174">
    <property type="component" value="Unassembled WGS sequence"/>
</dbReference>
<keyword evidence="2" id="KW-1185">Reference proteome</keyword>
<evidence type="ECO:0000313" key="1">
    <source>
        <dbReference type="EMBL" id="GIE16764.1"/>
    </source>
</evidence>
<reference evidence="1" key="1">
    <citation type="submission" date="2021-01" db="EMBL/GenBank/DDBJ databases">
        <title>Whole genome shotgun sequence of Actinoplanes ferrugineus NBRC 15555.</title>
        <authorList>
            <person name="Komaki H."/>
            <person name="Tamura T."/>
        </authorList>
    </citation>
    <scope>NUCLEOTIDE SEQUENCE</scope>
    <source>
        <strain evidence="1">NBRC 15555</strain>
    </source>
</reference>
<dbReference type="AlphaFoldDB" id="A0A919JCF4"/>
<gene>
    <name evidence="1" type="ORF">Afe05nite_86040</name>
</gene>
<dbReference type="EMBL" id="BOMM01000099">
    <property type="protein sequence ID" value="GIE16764.1"/>
    <property type="molecule type" value="Genomic_DNA"/>
</dbReference>
<protein>
    <submittedName>
        <fullName evidence="1">Uncharacterized protein</fullName>
    </submittedName>
</protein>